<dbReference type="Pfam" id="PF13240">
    <property type="entry name" value="Zn_Ribbon_1"/>
    <property type="match status" value="1"/>
</dbReference>
<name>A0A399S5K3_9BACT</name>
<dbReference type="Proteomes" id="UP000266005">
    <property type="component" value="Unassembled WGS sequence"/>
</dbReference>
<dbReference type="OrthoDB" id="853821at2"/>
<dbReference type="InterPro" id="IPR038587">
    <property type="entry name" value="Ribosomal_eL40_sf"/>
</dbReference>
<keyword evidence="4" id="KW-1185">Reference proteome</keyword>
<keyword evidence="1" id="KW-1133">Transmembrane helix</keyword>
<dbReference type="Gene3D" id="4.10.1060.50">
    <property type="match status" value="1"/>
</dbReference>
<keyword evidence="1" id="KW-0472">Membrane</keyword>
<dbReference type="AlphaFoldDB" id="A0A399S5K3"/>
<protein>
    <submittedName>
        <fullName evidence="3">Zinc-ribbon domain-containing protein</fullName>
    </submittedName>
</protein>
<organism evidence="3 4">
    <name type="scientific">Pontibacter oryzae</name>
    <dbReference type="NCBI Taxonomy" id="2304593"/>
    <lineage>
        <taxon>Bacteria</taxon>
        <taxon>Pseudomonadati</taxon>
        <taxon>Bacteroidota</taxon>
        <taxon>Cytophagia</taxon>
        <taxon>Cytophagales</taxon>
        <taxon>Hymenobacteraceae</taxon>
        <taxon>Pontibacter</taxon>
    </lineage>
</organism>
<reference evidence="4" key="1">
    <citation type="submission" date="2018-08" db="EMBL/GenBank/DDBJ databases">
        <title>Mucilaginibacter sp. MYSH2.</title>
        <authorList>
            <person name="Seo T."/>
        </authorList>
    </citation>
    <scope>NUCLEOTIDE SEQUENCE [LARGE SCALE GENOMIC DNA]</scope>
    <source>
        <strain evidence="4">KIRAN</strain>
    </source>
</reference>
<keyword evidence="1" id="KW-0812">Transmembrane</keyword>
<feature type="domain" description="Zinc-ribbon" evidence="2">
    <location>
        <begin position="12"/>
        <end position="33"/>
    </location>
</feature>
<dbReference type="RefSeq" id="WP_119432320.1">
    <property type="nucleotide sequence ID" value="NZ_QWGE01000003.1"/>
</dbReference>
<comment type="caution">
    <text evidence="3">The sequence shown here is derived from an EMBL/GenBank/DDBJ whole genome shotgun (WGS) entry which is preliminary data.</text>
</comment>
<gene>
    <name evidence="3" type="ORF">D1627_11200</name>
</gene>
<evidence type="ECO:0000313" key="4">
    <source>
        <dbReference type="Proteomes" id="UP000266005"/>
    </source>
</evidence>
<sequence length="66" mass="6896">MATPQNTPPKNCPACGASVPANATQCPECGAALPPKSKNWFRNLTPTEIFLMVIGLIMLSIGLVAV</sequence>
<evidence type="ECO:0000313" key="3">
    <source>
        <dbReference type="EMBL" id="RIJ37663.1"/>
    </source>
</evidence>
<dbReference type="EMBL" id="QWGE01000003">
    <property type="protein sequence ID" value="RIJ37663.1"/>
    <property type="molecule type" value="Genomic_DNA"/>
</dbReference>
<evidence type="ECO:0000259" key="2">
    <source>
        <dbReference type="Pfam" id="PF13240"/>
    </source>
</evidence>
<feature type="transmembrane region" description="Helical" evidence="1">
    <location>
        <begin position="49"/>
        <end position="65"/>
    </location>
</feature>
<dbReference type="InterPro" id="IPR026870">
    <property type="entry name" value="Zinc_ribbon_dom"/>
</dbReference>
<evidence type="ECO:0000256" key="1">
    <source>
        <dbReference type="SAM" id="Phobius"/>
    </source>
</evidence>
<accession>A0A399S5K3</accession>
<proteinExistence type="predicted"/>